<keyword evidence="2" id="KW-1185">Reference proteome</keyword>
<protein>
    <submittedName>
        <fullName evidence="1">Uncharacterized protein</fullName>
    </submittedName>
</protein>
<evidence type="ECO:0000313" key="1">
    <source>
        <dbReference type="EMBL" id="RMB99031.1"/>
    </source>
</evidence>
<dbReference type="EMBL" id="QRBI01000151">
    <property type="protein sequence ID" value="RMB99031.1"/>
    <property type="molecule type" value="Genomic_DNA"/>
</dbReference>
<evidence type="ECO:0000313" key="2">
    <source>
        <dbReference type="Proteomes" id="UP000269221"/>
    </source>
</evidence>
<comment type="caution">
    <text evidence="1">The sequence shown here is derived from an EMBL/GenBank/DDBJ whole genome shotgun (WGS) entry which is preliminary data.</text>
</comment>
<dbReference type="Proteomes" id="UP000269221">
    <property type="component" value="Unassembled WGS sequence"/>
</dbReference>
<gene>
    <name evidence="1" type="ORF">DUI87_24577</name>
</gene>
<sequence length="174" mass="18877">MGAHSLELEWDNSTPKCKCTKTDPSVRPRDPWSILGPFWFHLGCSPGQALVLPKGVKIWEEDHLKRIQDGGVVLAVVAEGCSGYSILGICFFRERTLWMAPSAESSEIWILGKVRKWSQSPEAGPAASPGQGKAVSPFLCVPAAVIEVLLLLFAASGAKMNVGMLEKKPKEGNF</sequence>
<reference evidence="1 2" key="1">
    <citation type="submission" date="2018-07" db="EMBL/GenBank/DDBJ databases">
        <title>A high quality draft genome assembly of the barn swallow (H. rustica rustica).</title>
        <authorList>
            <person name="Formenti G."/>
            <person name="Chiara M."/>
            <person name="Poveda L."/>
            <person name="Francoijs K.-J."/>
            <person name="Bonisoli-Alquati A."/>
            <person name="Canova L."/>
            <person name="Gianfranceschi L."/>
            <person name="Horner D.S."/>
            <person name="Saino N."/>
        </authorList>
    </citation>
    <scope>NUCLEOTIDE SEQUENCE [LARGE SCALE GENOMIC DNA]</scope>
    <source>
        <strain evidence="1">Chelidonia</strain>
        <tissue evidence="1">Blood</tissue>
    </source>
</reference>
<organism evidence="1 2">
    <name type="scientific">Hirundo rustica rustica</name>
    <dbReference type="NCBI Taxonomy" id="333673"/>
    <lineage>
        <taxon>Eukaryota</taxon>
        <taxon>Metazoa</taxon>
        <taxon>Chordata</taxon>
        <taxon>Craniata</taxon>
        <taxon>Vertebrata</taxon>
        <taxon>Euteleostomi</taxon>
        <taxon>Archelosauria</taxon>
        <taxon>Archosauria</taxon>
        <taxon>Dinosauria</taxon>
        <taxon>Saurischia</taxon>
        <taxon>Theropoda</taxon>
        <taxon>Coelurosauria</taxon>
        <taxon>Aves</taxon>
        <taxon>Neognathae</taxon>
        <taxon>Neoaves</taxon>
        <taxon>Telluraves</taxon>
        <taxon>Australaves</taxon>
        <taxon>Passeriformes</taxon>
        <taxon>Sylvioidea</taxon>
        <taxon>Hirundinidae</taxon>
        <taxon>Hirundo</taxon>
    </lineage>
</organism>
<dbReference type="AlphaFoldDB" id="A0A3M0JDJ3"/>
<name>A0A3M0JDJ3_HIRRU</name>
<proteinExistence type="predicted"/>
<accession>A0A3M0JDJ3</accession>